<dbReference type="GO" id="GO:0033540">
    <property type="term" value="P:fatty acid beta-oxidation using acyl-CoA oxidase"/>
    <property type="evidence" value="ECO:0007669"/>
    <property type="project" value="TreeGrafter"/>
</dbReference>
<dbReference type="Pfam" id="PF02771">
    <property type="entry name" value="Acyl-CoA_dh_N"/>
    <property type="match status" value="1"/>
</dbReference>
<evidence type="ECO:0000256" key="4">
    <source>
        <dbReference type="ARBA" id="ARBA00012870"/>
    </source>
</evidence>
<keyword evidence="7" id="KW-0276">Fatty acid metabolism</keyword>
<dbReference type="Pfam" id="PF02770">
    <property type="entry name" value="Acyl-CoA_dh_M"/>
    <property type="match status" value="1"/>
</dbReference>
<feature type="domain" description="Acyl-CoA oxidase C-alpha1" evidence="14">
    <location>
        <begin position="412"/>
        <end position="565"/>
    </location>
</feature>
<gene>
    <name evidence="15" type="ORF">FRD01_09985</name>
</gene>
<keyword evidence="8" id="KW-0560">Oxidoreductase</keyword>
<evidence type="ECO:0000259" key="14">
    <source>
        <dbReference type="Pfam" id="PF22924"/>
    </source>
</evidence>
<dbReference type="EMBL" id="CP042467">
    <property type="protein sequence ID" value="QED27565.1"/>
    <property type="molecule type" value="Genomic_DNA"/>
</dbReference>
<feature type="domain" description="Acyl-CoA dehydrogenase/oxidase N-terminal" evidence="13">
    <location>
        <begin position="187"/>
        <end position="262"/>
    </location>
</feature>
<dbReference type="Gene3D" id="2.40.110.10">
    <property type="entry name" value="Butyryl-CoA Dehydrogenase, subunit A, domain 2"/>
    <property type="match status" value="1"/>
</dbReference>
<dbReference type="FunFam" id="1.20.140.10:FF:000007">
    <property type="entry name" value="Acyl-coenzyme A oxidase"/>
    <property type="match status" value="1"/>
</dbReference>
<comment type="cofactor">
    <cofactor evidence="1">
        <name>FAD</name>
        <dbReference type="ChEBI" id="CHEBI:57692"/>
    </cofactor>
</comment>
<feature type="domain" description="Acyl-CoA oxidase C-terminal" evidence="11">
    <location>
        <begin position="615"/>
        <end position="741"/>
    </location>
</feature>
<dbReference type="InterPro" id="IPR029024">
    <property type="entry name" value="TerB-like"/>
</dbReference>
<keyword evidence="16" id="KW-1185">Reference proteome</keyword>
<dbReference type="CDD" id="cd07177">
    <property type="entry name" value="terB_like"/>
    <property type="match status" value="1"/>
</dbReference>
<dbReference type="Pfam" id="PF22924">
    <property type="entry name" value="ACOX_C_alpha1"/>
    <property type="match status" value="1"/>
</dbReference>
<name>A0A5B8XPX3_9DELT</name>
<dbReference type="InterPro" id="IPR046373">
    <property type="entry name" value="Acyl-CoA_Oxase/DH_mid-dom_sf"/>
</dbReference>
<evidence type="ECO:0000313" key="16">
    <source>
        <dbReference type="Proteomes" id="UP000321595"/>
    </source>
</evidence>
<dbReference type="GO" id="GO:0055088">
    <property type="term" value="P:lipid homeostasis"/>
    <property type="evidence" value="ECO:0007669"/>
    <property type="project" value="TreeGrafter"/>
</dbReference>
<evidence type="ECO:0000256" key="3">
    <source>
        <dbReference type="ARBA" id="ARBA00006288"/>
    </source>
</evidence>
<dbReference type="InterPro" id="IPR009100">
    <property type="entry name" value="AcylCoA_DH/oxidase_NM_dom_sf"/>
</dbReference>
<dbReference type="EC" id="1.3.3.6" evidence="4"/>
<keyword evidence="9" id="KW-0443">Lipid metabolism</keyword>
<dbReference type="InterPro" id="IPR013786">
    <property type="entry name" value="AcylCoA_DH/ox_N"/>
</dbReference>
<dbReference type="FunFam" id="2.40.110.10:FF:000005">
    <property type="entry name" value="Acyl-coenzyme A oxidase"/>
    <property type="match status" value="1"/>
</dbReference>
<evidence type="ECO:0000256" key="10">
    <source>
        <dbReference type="ARBA" id="ARBA00023140"/>
    </source>
</evidence>
<dbReference type="InterPro" id="IPR036250">
    <property type="entry name" value="AcylCo_DH-like_C"/>
</dbReference>
<dbReference type="AlphaFoldDB" id="A0A5B8XPX3"/>
<dbReference type="Proteomes" id="UP000321595">
    <property type="component" value="Chromosome"/>
</dbReference>
<evidence type="ECO:0000256" key="7">
    <source>
        <dbReference type="ARBA" id="ARBA00022832"/>
    </source>
</evidence>
<dbReference type="GO" id="GO:0005504">
    <property type="term" value="F:fatty acid binding"/>
    <property type="evidence" value="ECO:0007669"/>
    <property type="project" value="TreeGrafter"/>
</dbReference>
<feature type="domain" description="Acyl-CoA oxidase/dehydrogenase middle" evidence="12">
    <location>
        <begin position="267"/>
        <end position="376"/>
    </location>
</feature>
<dbReference type="SUPFAM" id="SSF56645">
    <property type="entry name" value="Acyl-CoA dehydrogenase NM domain-like"/>
    <property type="match status" value="1"/>
</dbReference>
<evidence type="ECO:0000256" key="2">
    <source>
        <dbReference type="ARBA" id="ARBA00004275"/>
    </source>
</evidence>
<comment type="subcellular location">
    <subcellularLocation>
        <location evidence="2">Peroxisome</location>
    </subcellularLocation>
</comment>
<evidence type="ECO:0000256" key="5">
    <source>
        <dbReference type="ARBA" id="ARBA00022630"/>
    </source>
</evidence>
<dbReference type="PANTHER" id="PTHR10909">
    <property type="entry name" value="ELECTRON TRANSPORT OXIDOREDUCTASE"/>
    <property type="match status" value="1"/>
</dbReference>
<dbReference type="InterPro" id="IPR002655">
    <property type="entry name" value="Acyl-CoA_oxidase_C"/>
</dbReference>
<dbReference type="Gene3D" id="1.10.540.10">
    <property type="entry name" value="Acyl-CoA dehydrogenase/oxidase, N-terminal domain"/>
    <property type="match status" value="1"/>
</dbReference>
<dbReference type="PANTHER" id="PTHR10909:SF382">
    <property type="entry name" value="ACYL-COENZYME A OXIDASE"/>
    <property type="match status" value="1"/>
</dbReference>
<accession>A0A5B8XPX3</accession>
<reference evidence="15 16" key="1">
    <citation type="submission" date="2019-08" db="EMBL/GenBank/DDBJ databases">
        <authorList>
            <person name="Liang Q."/>
        </authorList>
    </citation>
    <scope>NUCLEOTIDE SEQUENCE [LARGE SCALE GENOMIC DNA]</scope>
    <source>
        <strain evidence="15 16">V1718</strain>
    </source>
</reference>
<organism evidence="15 16">
    <name type="scientific">Microvenator marinus</name>
    <dbReference type="NCBI Taxonomy" id="2600177"/>
    <lineage>
        <taxon>Bacteria</taxon>
        <taxon>Deltaproteobacteria</taxon>
        <taxon>Bradymonadales</taxon>
        <taxon>Microvenatoraceae</taxon>
        <taxon>Microvenator</taxon>
    </lineage>
</organism>
<dbReference type="OrthoDB" id="1144545at2"/>
<dbReference type="KEGG" id="bbae:FRD01_09985"/>
<dbReference type="SUPFAM" id="SSF158682">
    <property type="entry name" value="TerB-like"/>
    <property type="match status" value="1"/>
</dbReference>
<keyword evidence="5" id="KW-0285">Flavoprotein</keyword>
<dbReference type="SUPFAM" id="SSF47203">
    <property type="entry name" value="Acyl-CoA dehydrogenase C-terminal domain-like"/>
    <property type="match status" value="2"/>
</dbReference>
<sequence length="743" mass="82088">MTESLDAIFSSKYLTAWMPMLYVAWADGELSDDEIAQIKSKAKLLPENDRAILETWLNPQDPPSTSQLLKLARELKARSKSLSNAERLGLAELGAALAGDDYSKAGLAELEVSLGLAGDSVADIIQDARHDRERSGESANFDVKAMKTVLDGPYAELKHEVLSFLQGESFTYDYTKSTPQAREQVLEWLKEIAGHGLGTYAYPGVTSESDMGAFVTIFETLASFDLSLVVKFGVQFGLFGGSIYHLGSPEQRQQYLPDVAAGRLLGCFAMSELGHGSNVRDLETTARYEPETDSFIVNTPRREARKEWIGNAALHGTLATVFAQLEIGDESYGVHALLVPIRDENGKPMPGIRIEDCGEKMGLHGVDNGIIYFDQVRVPRGNLLSRYAQVDDKGVYHTEIPSPGRRFFTMIGTLVGGRIAVGAAGNTAAKTALDIAIKYSDQRRQFGPENAPEVPILDYRTHKLRLLPRLAKTYAMTFAGHDLVQKYLEDQDKEDKREIEALAAAIKVAATWHATDTIQASREACGGQGYLRVNRFASLKEDSDIFTTFEGDNTVLSLLVAKSLLTNFQSQFAEERVVGVARFIGKMAQTAVSQLNPVVTRQADQTHLRSREFFMAALKYREDDLVFSAVNRLRGRMAKMNAFDAFDSMADHLVAAAHAYTDRVVSEAFARAVDRVEDLALKAELERLLTLYALNTIHEDSGWFQEQGYISGPKARAIREQVNLLCDEIRPQAVYLVDALSPG</sequence>
<dbReference type="InterPro" id="IPR006091">
    <property type="entry name" value="Acyl-CoA_Oxase/DH_mid-dom"/>
</dbReference>
<evidence type="ECO:0000256" key="1">
    <source>
        <dbReference type="ARBA" id="ARBA00001974"/>
    </source>
</evidence>
<dbReference type="Pfam" id="PF01756">
    <property type="entry name" value="ACOX"/>
    <property type="match status" value="1"/>
</dbReference>
<evidence type="ECO:0000256" key="8">
    <source>
        <dbReference type="ARBA" id="ARBA00023002"/>
    </source>
</evidence>
<dbReference type="GO" id="GO:0003997">
    <property type="term" value="F:acyl-CoA oxidase activity"/>
    <property type="evidence" value="ECO:0007669"/>
    <property type="project" value="UniProtKB-EC"/>
</dbReference>
<dbReference type="GO" id="GO:0071949">
    <property type="term" value="F:FAD binding"/>
    <property type="evidence" value="ECO:0007669"/>
    <property type="project" value="InterPro"/>
</dbReference>
<proteinExistence type="inferred from homology"/>
<evidence type="ECO:0000256" key="6">
    <source>
        <dbReference type="ARBA" id="ARBA00022827"/>
    </source>
</evidence>
<evidence type="ECO:0000259" key="13">
    <source>
        <dbReference type="Pfam" id="PF02771"/>
    </source>
</evidence>
<dbReference type="InterPro" id="IPR012258">
    <property type="entry name" value="Acyl-CoA_oxidase"/>
</dbReference>
<dbReference type="InterPro" id="IPR037069">
    <property type="entry name" value="AcylCoA_DH/ox_N_sf"/>
</dbReference>
<comment type="similarity">
    <text evidence="3">Belongs to the acyl-CoA oxidase family.</text>
</comment>
<evidence type="ECO:0000259" key="11">
    <source>
        <dbReference type="Pfam" id="PF01756"/>
    </source>
</evidence>
<evidence type="ECO:0000256" key="9">
    <source>
        <dbReference type="ARBA" id="ARBA00023098"/>
    </source>
</evidence>
<dbReference type="Gene3D" id="1.20.140.10">
    <property type="entry name" value="Butyryl-CoA Dehydrogenase, subunit A, domain 3"/>
    <property type="match status" value="2"/>
</dbReference>
<evidence type="ECO:0000313" key="15">
    <source>
        <dbReference type="EMBL" id="QED27565.1"/>
    </source>
</evidence>
<evidence type="ECO:0000259" key="12">
    <source>
        <dbReference type="Pfam" id="PF02770"/>
    </source>
</evidence>
<keyword evidence="10" id="KW-0576">Peroxisome</keyword>
<dbReference type="FunFam" id="1.20.140.10:FF:000010">
    <property type="entry name" value="Acyl-coenzyme A oxidase"/>
    <property type="match status" value="1"/>
</dbReference>
<keyword evidence="6" id="KW-0274">FAD</keyword>
<dbReference type="PIRSF" id="PIRSF000168">
    <property type="entry name" value="Acyl-CoA_oxidase"/>
    <property type="match status" value="1"/>
</dbReference>
<protein>
    <recommendedName>
        <fullName evidence="4">acyl-CoA oxidase</fullName>
        <ecNumber evidence="4">1.3.3.6</ecNumber>
    </recommendedName>
</protein>
<dbReference type="InterPro" id="IPR055060">
    <property type="entry name" value="ACOX_C_alpha1"/>
</dbReference>
<dbReference type="RefSeq" id="WP_146959250.1">
    <property type="nucleotide sequence ID" value="NZ_CP042467.1"/>
</dbReference>